<comment type="subcellular location">
    <subcellularLocation>
        <location evidence="1">Membrane</location>
        <topology evidence="1">Single-pass type I membrane protein</topology>
    </subcellularLocation>
    <subcellularLocation>
        <location evidence="2">Secreted</location>
    </subcellularLocation>
</comment>
<evidence type="ECO:0000313" key="15">
    <source>
        <dbReference type="Ensembl" id="ENSCSEP00000029794.1"/>
    </source>
</evidence>
<dbReference type="GO" id="GO:0005615">
    <property type="term" value="C:extracellular space"/>
    <property type="evidence" value="ECO:0007669"/>
    <property type="project" value="TreeGrafter"/>
</dbReference>
<dbReference type="PANTHER" id="PTHR10740">
    <property type="entry name" value="TRANSFORMING GROWTH FACTOR ALPHA"/>
    <property type="match status" value="1"/>
</dbReference>
<keyword evidence="11" id="KW-0325">Glycoprotein</keyword>
<evidence type="ECO:0000313" key="16">
    <source>
        <dbReference type="Proteomes" id="UP000265120"/>
    </source>
</evidence>
<keyword evidence="9 13" id="KW-0472">Membrane</keyword>
<evidence type="ECO:0000259" key="14">
    <source>
        <dbReference type="PROSITE" id="PS50026"/>
    </source>
</evidence>
<evidence type="ECO:0000256" key="13">
    <source>
        <dbReference type="SAM" id="Phobius"/>
    </source>
</evidence>
<keyword evidence="10 12" id="KW-1015">Disulfide bond</keyword>
<feature type="disulfide bond" evidence="12">
    <location>
        <begin position="72"/>
        <end position="81"/>
    </location>
</feature>
<dbReference type="AlphaFoldDB" id="A0A3P8WSR4"/>
<evidence type="ECO:0000256" key="2">
    <source>
        <dbReference type="ARBA" id="ARBA00004613"/>
    </source>
</evidence>
<sequence length="137" mass="15539">MWTLHYCQPRTTSDSCTNKENNLNSNNSLVPMEGVAPRFGKHYNCDSTFDNYCLNQGQCMLLVDMNVHHCKCERGFYGPRCAKAELVFQPMAEEQMIVTVFCVCLLLIGLAGMTQKKKKKSFATHPRFTTQSMGNNV</sequence>
<proteinExistence type="predicted"/>
<keyword evidence="3" id="KW-0964">Secreted</keyword>
<dbReference type="GO" id="GO:0007173">
    <property type="term" value="P:epidermal growth factor receptor signaling pathway"/>
    <property type="evidence" value="ECO:0007669"/>
    <property type="project" value="TreeGrafter"/>
</dbReference>
<keyword evidence="8" id="KW-0339">Growth factor</keyword>
<feature type="transmembrane region" description="Helical" evidence="13">
    <location>
        <begin position="96"/>
        <end position="113"/>
    </location>
</feature>
<dbReference type="Proteomes" id="UP000265120">
    <property type="component" value="Chromosome Z"/>
</dbReference>
<dbReference type="Gene3D" id="2.10.25.10">
    <property type="entry name" value="Laminin"/>
    <property type="match status" value="1"/>
</dbReference>
<dbReference type="InterPro" id="IPR000742">
    <property type="entry name" value="EGF"/>
</dbReference>
<dbReference type="GO" id="GO:0008083">
    <property type="term" value="F:growth factor activity"/>
    <property type="evidence" value="ECO:0007669"/>
    <property type="project" value="UniProtKB-KW"/>
</dbReference>
<reference evidence="15" key="3">
    <citation type="submission" date="2025-09" db="UniProtKB">
        <authorList>
            <consortium name="Ensembl"/>
        </authorList>
    </citation>
    <scope>IDENTIFICATION</scope>
</reference>
<evidence type="ECO:0000256" key="5">
    <source>
        <dbReference type="ARBA" id="ARBA00022692"/>
    </source>
</evidence>
<accession>A0A3P8WSR4</accession>
<dbReference type="GO" id="GO:0008284">
    <property type="term" value="P:positive regulation of cell population proliferation"/>
    <property type="evidence" value="ECO:0007669"/>
    <property type="project" value="TreeGrafter"/>
</dbReference>
<name>A0A3P8WSR4_CYNSE</name>
<dbReference type="SUPFAM" id="SSF57196">
    <property type="entry name" value="EGF/Laminin"/>
    <property type="match status" value="1"/>
</dbReference>
<evidence type="ECO:0000256" key="9">
    <source>
        <dbReference type="ARBA" id="ARBA00023136"/>
    </source>
</evidence>
<comment type="caution">
    <text evidence="12">Lacks conserved residue(s) required for the propagation of feature annotation.</text>
</comment>
<evidence type="ECO:0000256" key="11">
    <source>
        <dbReference type="ARBA" id="ARBA00023180"/>
    </source>
</evidence>
<reference evidence="15" key="2">
    <citation type="submission" date="2025-08" db="UniProtKB">
        <authorList>
            <consortium name="Ensembl"/>
        </authorList>
    </citation>
    <scope>IDENTIFICATION</scope>
</reference>
<dbReference type="GO" id="GO:0005154">
    <property type="term" value="F:epidermal growth factor receptor binding"/>
    <property type="evidence" value="ECO:0007669"/>
    <property type="project" value="TreeGrafter"/>
</dbReference>
<dbReference type="PANTHER" id="PTHR10740:SF11">
    <property type="entry name" value="PROEPIREGULIN"/>
    <property type="match status" value="1"/>
</dbReference>
<dbReference type="PROSITE" id="PS00022">
    <property type="entry name" value="EGF_1"/>
    <property type="match status" value="1"/>
</dbReference>
<keyword evidence="7 13" id="KW-1133">Transmembrane helix</keyword>
<evidence type="ECO:0000256" key="6">
    <source>
        <dbReference type="ARBA" id="ARBA00022729"/>
    </source>
</evidence>
<reference evidence="15 16" key="1">
    <citation type="journal article" date="2014" name="Nat. Genet.">
        <title>Whole-genome sequence of a flatfish provides insights into ZW sex chromosome evolution and adaptation to a benthic lifestyle.</title>
        <authorList>
            <person name="Chen S."/>
            <person name="Zhang G."/>
            <person name="Shao C."/>
            <person name="Huang Q."/>
            <person name="Liu G."/>
            <person name="Zhang P."/>
            <person name="Song W."/>
            <person name="An N."/>
            <person name="Chalopin D."/>
            <person name="Volff J.N."/>
            <person name="Hong Y."/>
            <person name="Li Q."/>
            <person name="Sha Z."/>
            <person name="Zhou H."/>
            <person name="Xie M."/>
            <person name="Yu Q."/>
            <person name="Liu Y."/>
            <person name="Xiang H."/>
            <person name="Wang N."/>
            <person name="Wu K."/>
            <person name="Yang C."/>
            <person name="Zhou Q."/>
            <person name="Liao X."/>
            <person name="Yang L."/>
            <person name="Hu Q."/>
            <person name="Zhang J."/>
            <person name="Meng L."/>
            <person name="Jin L."/>
            <person name="Tian Y."/>
            <person name="Lian J."/>
            <person name="Yang J."/>
            <person name="Miao G."/>
            <person name="Liu S."/>
            <person name="Liang Z."/>
            <person name="Yan F."/>
            <person name="Li Y."/>
            <person name="Sun B."/>
            <person name="Zhang H."/>
            <person name="Zhang J."/>
            <person name="Zhu Y."/>
            <person name="Du M."/>
            <person name="Zhao Y."/>
            <person name="Schartl M."/>
            <person name="Tang Q."/>
            <person name="Wang J."/>
        </authorList>
    </citation>
    <scope>NUCLEOTIDE SEQUENCE</scope>
</reference>
<keyword evidence="16" id="KW-1185">Reference proteome</keyword>
<keyword evidence="4 12" id="KW-0245">EGF-like domain</keyword>
<keyword evidence="6" id="KW-0732">Signal</keyword>
<organism evidence="15 16">
    <name type="scientific">Cynoglossus semilaevis</name>
    <name type="common">Tongue sole</name>
    <dbReference type="NCBI Taxonomy" id="244447"/>
    <lineage>
        <taxon>Eukaryota</taxon>
        <taxon>Metazoa</taxon>
        <taxon>Chordata</taxon>
        <taxon>Craniata</taxon>
        <taxon>Vertebrata</taxon>
        <taxon>Euteleostomi</taxon>
        <taxon>Actinopterygii</taxon>
        <taxon>Neopterygii</taxon>
        <taxon>Teleostei</taxon>
        <taxon>Neoteleostei</taxon>
        <taxon>Acanthomorphata</taxon>
        <taxon>Carangaria</taxon>
        <taxon>Pleuronectiformes</taxon>
        <taxon>Pleuronectoidei</taxon>
        <taxon>Cynoglossidae</taxon>
        <taxon>Cynoglossinae</taxon>
        <taxon>Cynoglossus</taxon>
    </lineage>
</organism>
<dbReference type="Pfam" id="PF00008">
    <property type="entry name" value="EGF"/>
    <property type="match status" value="1"/>
</dbReference>
<dbReference type="Ensembl" id="ENSCSET00000030197.1">
    <property type="protein sequence ID" value="ENSCSEP00000029794.1"/>
    <property type="gene ID" value="ENSCSEG00000019092.1"/>
</dbReference>
<evidence type="ECO:0000256" key="12">
    <source>
        <dbReference type="PROSITE-ProRule" id="PRU00076"/>
    </source>
</evidence>
<dbReference type="GeneTree" id="ENSGT00510000048748"/>
<evidence type="ECO:0000256" key="4">
    <source>
        <dbReference type="ARBA" id="ARBA00022536"/>
    </source>
</evidence>
<keyword evidence="5 13" id="KW-0812">Transmembrane</keyword>
<evidence type="ECO:0000256" key="1">
    <source>
        <dbReference type="ARBA" id="ARBA00004479"/>
    </source>
</evidence>
<dbReference type="PROSITE" id="PS01186">
    <property type="entry name" value="EGF_2"/>
    <property type="match status" value="1"/>
</dbReference>
<protein>
    <submittedName>
        <fullName evidence="15">Epiregulin</fullName>
    </submittedName>
</protein>
<evidence type="ECO:0000256" key="7">
    <source>
        <dbReference type="ARBA" id="ARBA00022989"/>
    </source>
</evidence>
<evidence type="ECO:0000256" key="8">
    <source>
        <dbReference type="ARBA" id="ARBA00023030"/>
    </source>
</evidence>
<dbReference type="GO" id="GO:0016020">
    <property type="term" value="C:membrane"/>
    <property type="evidence" value="ECO:0007669"/>
    <property type="project" value="UniProtKB-SubCell"/>
</dbReference>
<dbReference type="PROSITE" id="PS50026">
    <property type="entry name" value="EGF_3"/>
    <property type="match status" value="1"/>
</dbReference>
<evidence type="ECO:0000256" key="3">
    <source>
        <dbReference type="ARBA" id="ARBA00022525"/>
    </source>
</evidence>
<feature type="domain" description="EGF-like" evidence="14">
    <location>
        <begin position="41"/>
        <end position="82"/>
    </location>
</feature>
<feature type="disulfide bond" evidence="12">
    <location>
        <begin position="53"/>
        <end position="70"/>
    </location>
</feature>
<evidence type="ECO:0000256" key="10">
    <source>
        <dbReference type="ARBA" id="ARBA00023157"/>
    </source>
</evidence>
<dbReference type="GO" id="GO:0045840">
    <property type="term" value="P:positive regulation of mitotic nuclear division"/>
    <property type="evidence" value="ECO:0007669"/>
    <property type="project" value="TreeGrafter"/>
</dbReference>